<dbReference type="SUPFAM" id="SSF53187">
    <property type="entry name" value="Zn-dependent exopeptidases"/>
    <property type="match status" value="1"/>
</dbReference>
<keyword evidence="2" id="KW-1185">Reference proteome</keyword>
<sequence>MMASAKLVYGKNPIAMINRPGTQPMDLFTRNLGIKEAVSAIGVGDQHSGLHSPGEMVSIDNFFRGVKHTYSFLKQFT</sequence>
<protein>
    <recommendedName>
        <fullName evidence="3">M20/M25/M40 family metallo-hydrolase</fullName>
    </recommendedName>
</protein>
<evidence type="ECO:0000313" key="2">
    <source>
        <dbReference type="Proteomes" id="UP001451606"/>
    </source>
</evidence>
<gene>
    <name evidence="1" type="ORF">OXIME_000118</name>
</gene>
<dbReference type="RefSeq" id="WP_393971551.1">
    <property type="nucleotide sequence ID" value="NZ_CP133772.1"/>
</dbReference>
<organism evidence="1 2">
    <name type="scientific">Oxyplasma meridianum</name>
    <dbReference type="NCBI Taxonomy" id="3073602"/>
    <lineage>
        <taxon>Archaea</taxon>
        <taxon>Methanobacteriati</taxon>
        <taxon>Thermoplasmatota</taxon>
        <taxon>Thermoplasmata</taxon>
        <taxon>Thermoplasmatales</taxon>
        <taxon>Thermoplasmataceae</taxon>
        <taxon>Oxyplasma</taxon>
    </lineage>
</organism>
<dbReference type="EMBL" id="CP133772">
    <property type="protein sequence ID" value="WYX99583.1"/>
    <property type="molecule type" value="Genomic_DNA"/>
</dbReference>
<dbReference type="Proteomes" id="UP001451606">
    <property type="component" value="Chromosome"/>
</dbReference>
<dbReference type="KEGG" id="omr:OXIME_000118"/>
<proteinExistence type="predicted"/>
<dbReference type="Gene3D" id="3.40.630.10">
    <property type="entry name" value="Zn peptidases"/>
    <property type="match status" value="1"/>
</dbReference>
<evidence type="ECO:0000313" key="1">
    <source>
        <dbReference type="EMBL" id="WYX99583.1"/>
    </source>
</evidence>
<accession>A0AAX4NEM9</accession>
<evidence type="ECO:0008006" key="3">
    <source>
        <dbReference type="Google" id="ProtNLM"/>
    </source>
</evidence>
<name>A0AAX4NEM9_9ARCH</name>
<dbReference type="AlphaFoldDB" id="A0AAX4NEM9"/>
<dbReference type="GeneID" id="95966840"/>
<reference evidence="1 2" key="1">
    <citation type="submission" date="2023-09" db="EMBL/GenBank/DDBJ databases">
        <authorList>
            <person name="Golyshina O.V."/>
            <person name="Lunev E.A."/>
            <person name="Bargiela R."/>
            <person name="Gaines M.C."/>
            <person name="Daum B."/>
            <person name="Bale N.J."/>
            <person name="Koenen M."/>
            <person name="Sinninghe Damst J.S."/>
            <person name="Yakimov M."/>
            <person name="Golyshin P.N."/>
        </authorList>
    </citation>
    <scope>NUCLEOTIDE SEQUENCE [LARGE SCALE GENOMIC DNA]</scope>
    <source>
        <strain evidence="1 2">M1</strain>
    </source>
</reference>